<keyword evidence="7" id="KW-0270">Exopolysaccharide synthesis</keyword>
<keyword evidence="3 10" id="KW-0808">Transferase</keyword>
<organism evidence="10 11">
    <name type="scientific">Microvirga lupini</name>
    <dbReference type="NCBI Taxonomy" id="420324"/>
    <lineage>
        <taxon>Bacteria</taxon>
        <taxon>Pseudomonadati</taxon>
        <taxon>Pseudomonadota</taxon>
        <taxon>Alphaproteobacteria</taxon>
        <taxon>Hyphomicrobiales</taxon>
        <taxon>Methylobacteriaceae</taxon>
        <taxon>Microvirga</taxon>
    </lineage>
</organism>
<evidence type="ECO:0000256" key="1">
    <source>
        <dbReference type="ARBA" id="ARBA00004141"/>
    </source>
</evidence>
<dbReference type="AlphaFoldDB" id="A0A7W4YZW7"/>
<feature type="domain" description="Bacterial sugar transferase" evidence="9">
    <location>
        <begin position="32"/>
        <end position="217"/>
    </location>
</feature>
<evidence type="ECO:0000256" key="6">
    <source>
        <dbReference type="ARBA" id="ARBA00023136"/>
    </source>
</evidence>
<protein>
    <submittedName>
        <fullName evidence="10">Putative colanic acid biosynthesis UDP-glucose lipid carrier transferase</fullName>
    </submittedName>
</protein>
<comment type="caution">
    <text evidence="10">The sequence shown here is derived from an EMBL/GenBank/DDBJ whole genome shotgun (WGS) entry which is preliminary data.</text>
</comment>
<dbReference type="GO" id="GO:0016020">
    <property type="term" value="C:membrane"/>
    <property type="evidence" value="ECO:0007669"/>
    <property type="project" value="UniProtKB-SubCell"/>
</dbReference>
<comment type="similarity">
    <text evidence="2">Belongs to the bacterial sugar transferase family.</text>
</comment>
<evidence type="ECO:0000256" key="7">
    <source>
        <dbReference type="ARBA" id="ARBA00023169"/>
    </source>
</evidence>
<keyword evidence="5 8" id="KW-1133">Transmembrane helix</keyword>
<evidence type="ECO:0000256" key="4">
    <source>
        <dbReference type="ARBA" id="ARBA00022692"/>
    </source>
</evidence>
<keyword evidence="6 8" id="KW-0472">Membrane</keyword>
<accession>A0A7W4YZW7</accession>
<name>A0A7W4YZW7_9HYPH</name>
<dbReference type="RefSeq" id="WP_183454809.1">
    <property type="nucleotide sequence ID" value="NZ_JACHWB010000013.1"/>
</dbReference>
<dbReference type="GO" id="GO:0016780">
    <property type="term" value="F:phosphotransferase activity, for other substituted phosphate groups"/>
    <property type="evidence" value="ECO:0007669"/>
    <property type="project" value="TreeGrafter"/>
</dbReference>
<dbReference type="PANTHER" id="PTHR30576:SF0">
    <property type="entry name" value="UNDECAPRENYL-PHOSPHATE N-ACETYLGALACTOSAMINYL 1-PHOSPHATE TRANSFERASE-RELATED"/>
    <property type="match status" value="1"/>
</dbReference>
<dbReference type="Proteomes" id="UP000532010">
    <property type="component" value="Unassembled WGS sequence"/>
</dbReference>
<evidence type="ECO:0000256" key="3">
    <source>
        <dbReference type="ARBA" id="ARBA00022679"/>
    </source>
</evidence>
<keyword evidence="11" id="KW-1185">Reference proteome</keyword>
<reference evidence="10 11" key="1">
    <citation type="submission" date="2020-08" db="EMBL/GenBank/DDBJ databases">
        <title>The Agave Microbiome: Exploring the role of microbial communities in plant adaptations to desert environments.</title>
        <authorList>
            <person name="Partida-Martinez L.P."/>
        </authorList>
    </citation>
    <scope>NUCLEOTIDE SEQUENCE [LARGE SCALE GENOMIC DNA]</scope>
    <source>
        <strain evidence="10 11">AT3.9</strain>
    </source>
</reference>
<evidence type="ECO:0000256" key="8">
    <source>
        <dbReference type="SAM" id="Phobius"/>
    </source>
</evidence>
<proteinExistence type="inferred from homology"/>
<evidence type="ECO:0000259" key="9">
    <source>
        <dbReference type="Pfam" id="PF02397"/>
    </source>
</evidence>
<evidence type="ECO:0000313" key="11">
    <source>
        <dbReference type="Proteomes" id="UP000532010"/>
    </source>
</evidence>
<evidence type="ECO:0000256" key="5">
    <source>
        <dbReference type="ARBA" id="ARBA00022989"/>
    </source>
</evidence>
<evidence type="ECO:0000313" key="10">
    <source>
        <dbReference type="EMBL" id="MBB3021709.1"/>
    </source>
</evidence>
<sequence>MSQVATVRTLWIGIKSERPLKRISSYVGSPSKRILDLMLALSLLITLSPIILIIALAIKSTSPGPIFFRQLRYGARQRPYVILKFRSMYHTQQVEHEVRQATQGDPRVTPIGRFLRKTSLDELPQLFNVIRGEMSIIGPRPHAVCHDDHYMRRIPQYARRFCVKPGITGLAQVCGARGETRTDGDMQRRIDLDIYYIENGSVLLDMKILIATAHEVFFSANAY</sequence>
<keyword evidence="4 8" id="KW-0812">Transmembrane</keyword>
<dbReference type="NCBIfam" id="TIGR03025">
    <property type="entry name" value="EPS_sugtrans"/>
    <property type="match status" value="1"/>
</dbReference>
<dbReference type="InterPro" id="IPR017475">
    <property type="entry name" value="EPS_sugar_tfrase"/>
</dbReference>
<dbReference type="InterPro" id="IPR003362">
    <property type="entry name" value="Bact_transf"/>
</dbReference>
<dbReference type="EMBL" id="JACHWB010000013">
    <property type="protein sequence ID" value="MBB3021709.1"/>
    <property type="molecule type" value="Genomic_DNA"/>
</dbReference>
<evidence type="ECO:0000256" key="2">
    <source>
        <dbReference type="ARBA" id="ARBA00006464"/>
    </source>
</evidence>
<dbReference type="PANTHER" id="PTHR30576">
    <property type="entry name" value="COLANIC BIOSYNTHESIS UDP-GLUCOSE LIPID CARRIER TRANSFERASE"/>
    <property type="match status" value="1"/>
</dbReference>
<dbReference type="Pfam" id="PF02397">
    <property type="entry name" value="Bac_transf"/>
    <property type="match status" value="1"/>
</dbReference>
<feature type="transmembrane region" description="Helical" evidence="8">
    <location>
        <begin position="37"/>
        <end position="58"/>
    </location>
</feature>
<comment type="subcellular location">
    <subcellularLocation>
        <location evidence="1">Membrane</location>
        <topology evidence="1">Multi-pass membrane protein</topology>
    </subcellularLocation>
</comment>
<gene>
    <name evidence="10" type="ORF">FHR70_004814</name>
</gene>
<dbReference type="GO" id="GO:0000271">
    <property type="term" value="P:polysaccharide biosynthetic process"/>
    <property type="evidence" value="ECO:0007669"/>
    <property type="project" value="UniProtKB-KW"/>
</dbReference>